<dbReference type="SUPFAM" id="SSF64268">
    <property type="entry name" value="PX domain"/>
    <property type="match status" value="1"/>
</dbReference>
<dbReference type="Gene3D" id="1.10.555.10">
    <property type="entry name" value="Rho GTPase activation protein"/>
    <property type="match status" value="1"/>
</dbReference>
<dbReference type="PROSITE" id="PS50195">
    <property type="entry name" value="PX"/>
    <property type="match status" value="1"/>
</dbReference>
<dbReference type="InterPro" id="IPR000198">
    <property type="entry name" value="RhoGAP_dom"/>
</dbReference>
<evidence type="ECO:0000259" key="4">
    <source>
        <dbReference type="PROSITE" id="PS50003"/>
    </source>
</evidence>
<feature type="region of interest" description="Disordered" evidence="3">
    <location>
        <begin position="578"/>
        <end position="632"/>
    </location>
</feature>
<feature type="compositionally biased region" description="Polar residues" evidence="3">
    <location>
        <begin position="1053"/>
        <end position="1063"/>
    </location>
</feature>
<keyword evidence="1" id="KW-0343">GTPase activation</keyword>
<evidence type="ECO:0000259" key="6">
    <source>
        <dbReference type="PROSITE" id="PS50238"/>
    </source>
</evidence>
<dbReference type="PANTHER" id="PTHR23176">
    <property type="entry name" value="RHO/RAC/CDC GTPASE-ACTIVATING PROTEIN"/>
    <property type="match status" value="1"/>
</dbReference>
<feature type="domain" description="PX" evidence="5">
    <location>
        <begin position="227"/>
        <end position="353"/>
    </location>
</feature>
<evidence type="ECO:0000256" key="3">
    <source>
        <dbReference type="SAM" id="MobiDB-lite"/>
    </source>
</evidence>
<feature type="region of interest" description="Disordered" evidence="3">
    <location>
        <begin position="1021"/>
        <end position="1063"/>
    </location>
</feature>
<dbReference type="CDD" id="cd13277">
    <property type="entry name" value="PH_Bem3"/>
    <property type="match status" value="1"/>
</dbReference>
<dbReference type="PANTHER" id="PTHR23176:SF129">
    <property type="entry name" value="RHO GTPASE ACTIVATING PROTEIN AT 16F, ISOFORM E-RELATED"/>
    <property type="match status" value="1"/>
</dbReference>
<dbReference type="SMART" id="SM00233">
    <property type="entry name" value="PH"/>
    <property type="match status" value="1"/>
</dbReference>
<feature type="compositionally biased region" description="Acidic residues" evidence="3">
    <location>
        <begin position="1025"/>
        <end position="1051"/>
    </location>
</feature>
<feature type="compositionally biased region" description="Low complexity" evidence="3">
    <location>
        <begin position="660"/>
        <end position="688"/>
    </location>
</feature>
<feature type="domain" description="Rho-GAP" evidence="6">
    <location>
        <begin position="720"/>
        <end position="925"/>
    </location>
</feature>
<evidence type="ECO:0000256" key="2">
    <source>
        <dbReference type="SAM" id="Coils"/>
    </source>
</evidence>
<dbReference type="InterPro" id="IPR036871">
    <property type="entry name" value="PX_dom_sf"/>
</dbReference>
<dbReference type="SUPFAM" id="SSF50729">
    <property type="entry name" value="PH domain-like"/>
    <property type="match status" value="1"/>
</dbReference>
<feature type="coiled-coil region" evidence="2">
    <location>
        <begin position="23"/>
        <end position="57"/>
    </location>
</feature>
<feature type="region of interest" description="Disordered" evidence="3">
    <location>
        <begin position="929"/>
        <end position="982"/>
    </location>
</feature>
<reference evidence="7" key="2">
    <citation type="journal article" date="2022" name="Proc. Natl. Acad. Sci. U.S.A.">
        <title>Diploid-dominant life cycles characterize the early evolution of Fungi.</title>
        <authorList>
            <person name="Amses K.R."/>
            <person name="Simmons D.R."/>
            <person name="Longcore J.E."/>
            <person name="Mondo S.J."/>
            <person name="Seto K."/>
            <person name="Jeronimo G.H."/>
            <person name="Bonds A.E."/>
            <person name="Quandt C.A."/>
            <person name="Davis W.J."/>
            <person name="Chang Y."/>
            <person name="Federici B.A."/>
            <person name="Kuo A."/>
            <person name="LaButti K."/>
            <person name="Pangilinan J."/>
            <person name="Andreopoulos W."/>
            <person name="Tritt A."/>
            <person name="Riley R."/>
            <person name="Hundley H."/>
            <person name="Johnson J."/>
            <person name="Lipzen A."/>
            <person name="Barry K."/>
            <person name="Lang B.F."/>
            <person name="Cuomo C.A."/>
            <person name="Buchler N.E."/>
            <person name="Grigoriev I.V."/>
            <person name="Spatafora J.W."/>
            <person name="Stajich J.E."/>
            <person name="James T.Y."/>
        </authorList>
    </citation>
    <scope>NUCLEOTIDE SEQUENCE</scope>
    <source>
        <strain evidence="7">AG</strain>
    </source>
</reference>
<comment type="caution">
    <text evidence="7">The sequence shown here is derived from an EMBL/GenBank/DDBJ whole genome shotgun (WGS) entry which is preliminary data.</text>
</comment>
<gene>
    <name evidence="7" type="ORF">K450DRAFT_252935</name>
</gene>
<keyword evidence="2" id="KW-0175">Coiled coil</keyword>
<feature type="domain" description="PH" evidence="4">
    <location>
        <begin position="361"/>
        <end position="472"/>
    </location>
</feature>
<organism evidence="7 8">
    <name type="scientific">Umbelopsis ramanniana AG</name>
    <dbReference type="NCBI Taxonomy" id="1314678"/>
    <lineage>
        <taxon>Eukaryota</taxon>
        <taxon>Fungi</taxon>
        <taxon>Fungi incertae sedis</taxon>
        <taxon>Mucoromycota</taxon>
        <taxon>Mucoromycotina</taxon>
        <taxon>Umbelopsidomycetes</taxon>
        <taxon>Umbelopsidales</taxon>
        <taxon>Umbelopsidaceae</taxon>
        <taxon>Umbelopsis</taxon>
    </lineage>
</organism>
<evidence type="ECO:0000313" key="8">
    <source>
        <dbReference type="Proteomes" id="UP001206595"/>
    </source>
</evidence>
<reference evidence="7" key="1">
    <citation type="submission" date="2021-06" db="EMBL/GenBank/DDBJ databases">
        <authorList>
            <consortium name="DOE Joint Genome Institute"/>
            <person name="Mondo S.J."/>
            <person name="Amses K.R."/>
            <person name="Simmons D.R."/>
            <person name="Longcore J.E."/>
            <person name="Seto K."/>
            <person name="Alves G.H."/>
            <person name="Bonds A.E."/>
            <person name="Quandt C.A."/>
            <person name="Davis W.J."/>
            <person name="Chang Y."/>
            <person name="Letcher P.M."/>
            <person name="Powell M.J."/>
            <person name="Kuo A."/>
            <person name="Labutti K."/>
            <person name="Pangilinan J."/>
            <person name="Andreopoulos W."/>
            <person name="Tritt A."/>
            <person name="Riley R."/>
            <person name="Hundley H."/>
            <person name="Johnson J."/>
            <person name="Lipzen A."/>
            <person name="Barry K."/>
            <person name="Berbee M.L."/>
            <person name="Buchler N.E."/>
            <person name="Grigoriev I.V."/>
            <person name="Spatafora J.W."/>
            <person name="Stajich J.E."/>
            <person name="James T.Y."/>
        </authorList>
    </citation>
    <scope>NUCLEOTIDE SEQUENCE</scope>
    <source>
        <strain evidence="7">AG</strain>
    </source>
</reference>
<dbReference type="InterPro" id="IPR008936">
    <property type="entry name" value="Rho_GTPase_activation_prot"/>
</dbReference>
<feature type="compositionally biased region" description="Polar residues" evidence="3">
    <location>
        <begin position="97"/>
        <end position="108"/>
    </location>
</feature>
<dbReference type="Pfam" id="PF00787">
    <property type="entry name" value="PX"/>
    <property type="match status" value="1"/>
</dbReference>
<evidence type="ECO:0000313" key="7">
    <source>
        <dbReference type="EMBL" id="KAI8577246.1"/>
    </source>
</evidence>
<dbReference type="PROSITE" id="PS50238">
    <property type="entry name" value="RHOGAP"/>
    <property type="match status" value="1"/>
</dbReference>
<dbReference type="GO" id="GO:0007165">
    <property type="term" value="P:signal transduction"/>
    <property type="evidence" value="ECO:0007669"/>
    <property type="project" value="InterPro"/>
</dbReference>
<dbReference type="InterPro" id="IPR001849">
    <property type="entry name" value="PH_domain"/>
</dbReference>
<feature type="compositionally biased region" description="Low complexity" evidence="3">
    <location>
        <begin position="524"/>
        <end position="534"/>
    </location>
</feature>
<proteinExistence type="predicted"/>
<feature type="compositionally biased region" description="Polar residues" evidence="3">
    <location>
        <begin position="644"/>
        <end position="656"/>
    </location>
</feature>
<dbReference type="InterPro" id="IPR011993">
    <property type="entry name" value="PH-like_dom_sf"/>
</dbReference>
<dbReference type="InterPro" id="IPR050729">
    <property type="entry name" value="Rho-GAP"/>
</dbReference>
<dbReference type="GeneID" id="75916299"/>
<dbReference type="GO" id="GO:0005737">
    <property type="term" value="C:cytoplasm"/>
    <property type="evidence" value="ECO:0007669"/>
    <property type="project" value="TreeGrafter"/>
</dbReference>
<feature type="region of interest" description="Disordered" evidence="3">
    <location>
        <begin position="154"/>
        <end position="217"/>
    </location>
</feature>
<feature type="compositionally biased region" description="Polar residues" evidence="3">
    <location>
        <begin position="535"/>
        <end position="554"/>
    </location>
</feature>
<dbReference type="CDD" id="cd06093">
    <property type="entry name" value="PX_domain"/>
    <property type="match status" value="1"/>
</dbReference>
<dbReference type="EMBL" id="MU620943">
    <property type="protein sequence ID" value="KAI8577246.1"/>
    <property type="molecule type" value="Genomic_DNA"/>
</dbReference>
<name>A0AAD5HC68_UMBRA</name>
<sequence>MIKSATSTPDSLQGQNDQLWKIIEKQRLIIQNLQKDLTRMTADRDQLQSKVDELEKKAKLPTLSLNLPLDDDLDSPSSPVPPPRSPYRQNTTKERSQLATVESLQITSPEDPDVPAPRESFIDTDAQLFAKYHQTSRPSRDSMLPPARLIPEHDVSLRAASPPPPRTTYRSPSPVDIPSFSHDSIRESTLGMSDYEDLPTPPPKAISHVSSPPPSSNTLFSNDMIAGICIKVTGSNITTNEKGKEVVSFIISVGKRLDLPADAPEEEMEELWRVEKLYSDFLALDTKIKASEHRAVSSKLGKLPDKALFATHAPSKVDQRKRALEQYLKLVISLPLKDVTDLCEFLSTNVIEQEPETASIPGYKEGYLTKRGKNFGGWKTRYFVLNGPILRYYETKDGHHLGSIRLTDAQIGRQQSNTTHEPHDSSVSAYRHAFLILEPKKTATNGIARHVLCADSDDERDEWVEALIQYIGVKEESVSSATPRTSRDRDDRKKTAKKIRKLMFPPGPHRSPSDISLPRDDASSPKTPGTPSTPNDSLSSSIPTNSPLAQTASSDQHRASLDQNYSYFTHSAKTVTRRSSMIHLSGRDGEIPPQSETRSETSSPVAGGKSSSEQAGEELEASLAEKKAKQKSNRMTFWGKKMFNSSNTDQYASNGASLGPRPSTSTSTSTPSPNQSSSGLRGFLSRGSNDSPTDRANHHDRRKKGGEEAVKRPAKQVFGVPLEAAVKVSPAAEGYDLPSVVFRCIEYLDAKEAASEEGIYRLSGSSAVIKGLKEKFNNDGDFDILGSKQYYDVHAVAGLLKLWLRELPNSVLTKELLMDFLHTIDLLDRRDRVNELGRLVSMLPLPNYTLLRALTAHLIRVVQNSDVNKMTMRNVGIVFSPTLGIPAGIFNLFLSEFDYIFWTSDNNDETKTAEEVQFLQQQEVFGAVQQQHHLQQQQRRKQQKQADDEQRQASPIMKDEQPQPSQDQQLAKESKLPSMPLARTPTLRLLEQQGRNNRNSVHYMDGAPDAIVGLEKNLDNTPVLDEYDDDVEDIAREDDDTTDEDDDDDDSLSVASSELSPRS</sequence>
<evidence type="ECO:0000256" key="1">
    <source>
        <dbReference type="ARBA" id="ARBA00022468"/>
    </source>
</evidence>
<dbReference type="AlphaFoldDB" id="A0AAD5HC68"/>
<feature type="compositionally biased region" description="Basic and acidic residues" evidence="3">
    <location>
        <begin position="944"/>
        <end position="961"/>
    </location>
</feature>
<dbReference type="Proteomes" id="UP001206595">
    <property type="component" value="Unassembled WGS sequence"/>
</dbReference>
<dbReference type="SMART" id="SM00324">
    <property type="entry name" value="RhoGAP"/>
    <property type="match status" value="1"/>
</dbReference>
<dbReference type="Pfam" id="PF00620">
    <property type="entry name" value="RhoGAP"/>
    <property type="match status" value="1"/>
</dbReference>
<dbReference type="Gene3D" id="2.30.29.30">
    <property type="entry name" value="Pleckstrin-homology domain (PH domain)/Phosphotyrosine-binding domain (PTB)"/>
    <property type="match status" value="1"/>
</dbReference>
<keyword evidence="8" id="KW-1185">Reference proteome</keyword>
<feature type="compositionally biased region" description="Polar residues" evidence="3">
    <location>
        <begin position="594"/>
        <end position="604"/>
    </location>
</feature>
<dbReference type="FunFam" id="2.30.29.30:FF:000452">
    <property type="entry name" value="Rho GTPase activator (Bem3)"/>
    <property type="match status" value="1"/>
</dbReference>
<feature type="region of interest" description="Disordered" evidence="3">
    <location>
        <begin position="644"/>
        <end position="712"/>
    </location>
</feature>
<protein>
    <recommendedName>
        <fullName evidence="9">RhoGAP-domain-containing protein</fullName>
    </recommendedName>
</protein>
<feature type="region of interest" description="Disordered" evidence="3">
    <location>
        <begin position="62"/>
        <end position="115"/>
    </location>
</feature>
<dbReference type="RefSeq" id="XP_051442250.1">
    <property type="nucleotide sequence ID" value="XM_051590956.1"/>
</dbReference>
<dbReference type="Pfam" id="PF00169">
    <property type="entry name" value="PH"/>
    <property type="match status" value="1"/>
</dbReference>
<dbReference type="InterPro" id="IPR001683">
    <property type="entry name" value="PX_dom"/>
</dbReference>
<dbReference type="GO" id="GO:0005096">
    <property type="term" value="F:GTPase activator activity"/>
    <property type="evidence" value="ECO:0007669"/>
    <property type="project" value="UniProtKB-KW"/>
</dbReference>
<dbReference type="SUPFAM" id="SSF48350">
    <property type="entry name" value="GTPase activation domain, GAP"/>
    <property type="match status" value="1"/>
</dbReference>
<accession>A0AAD5HC68</accession>
<dbReference type="Gene3D" id="3.30.1520.10">
    <property type="entry name" value="Phox-like domain"/>
    <property type="match status" value="1"/>
</dbReference>
<dbReference type="PROSITE" id="PS50003">
    <property type="entry name" value="PH_DOMAIN"/>
    <property type="match status" value="1"/>
</dbReference>
<evidence type="ECO:0000259" key="5">
    <source>
        <dbReference type="PROSITE" id="PS50195"/>
    </source>
</evidence>
<dbReference type="GO" id="GO:0035091">
    <property type="term" value="F:phosphatidylinositol binding"/>
    <property type="evidence" value="ECO:0007669"/>
    <property type="project" value="InterPro"/>
</dbReference>
<feature type="region of interest" description="Disordered" evidence="3">
    <location>
        <begin position="476"/>
        <end position="556"/>
    </location>
</feature>
<evidence type="ECO:0008006" key="9">
    <source>
        <dbReference type="Google" id="ProtNLM"/>
    </source>
</evidence>